<evidence type="ECO:0000313" key="6">
    <source>
        <dbReference type="EMBL" id="CEJ89636.1"/>
    </source>
</evidence>
<gene>
    <name evidence="6" type="ORF">VHEMI05468</name>
</gene>
<dbReference type="InterPro" id="IPR002938">
    <property type="entry name" value="FAD-bd"/>
</dbReference>
<dbReference type="Proteomes" id="UP000039046">
    <property type="component" value="Unassembled WGS sequence"/>
</dbReference>
<evidence type="ECO:0000256" key="1">
    <source>
        <dbReference type="ARBA" id="ARBA00022630"/>
    </source>
</evidence>
<dbReference type="EMBL" id="CDHN01000002">
    <property type="protein sequence ID" value="CEJ89636.1"/>
    <property type="molecule type" value="Genomic_DNA"/>
</dbReference>
<reference evidence="6 7" key="1">
    <citation type="journal article" date="2015" name="Genome Announc.">
        <title>Draft Genome Sequence and Gene Annotation of the Entomopathogenic Fungus Verticillium hemipterigenum.</title>
        <authorList>
            <person name="Horn F."/>
            <person name="Habel A."/>
            <person name="Scharf D.H."/>
            <person name="Dworschak J."/>
            <person name="Brakhage A.A."/>
            <person name="Guthke R."/>
            <person name="Hertweck C."/>
            <person name="Linde J."/>
        </authorList>
    </citation>
    <scope>NUCLEOTIDE SEQUENCE [LARGE SCALE GENOMIC DNA]</scope>
</reference>
<dbReference type="GO" id="GO:0016491">
    <property type="term" value="F:oxidoreductase activity"/>
    <property type="evidence" value="ECO:0007669"/>
    <property type="project" value="UniProtKB-KW"/>
</dbReference>
<dbReference type="OrthoDB" id="655030at2759"/>
<keyword evidence="2" id="KW-0274">FAD</keyword>
<dbReference type="GO" id="GO:0071949">
    <property type="term" value="F:FAD binding"/>
    <property type="evidence" value="ECO:0007669"/>
    <property type="project" value="InterPro"/>
</dbReference>
<name>A0A0A1SY17_9HYPO</name>
<dbReference type="InterPro" id="IPR036188">
    <property type="entry name" value="FAD/NAD-bd_sf"/>
</dbReference>
<sequence>MERNILIVGCGVAGASLASFLALSGGRYRITIVDRVPNLRPHGQNVDIRNEGIESLRKLGIANQVLESTTGEIGVRHVDENDQIWAEVPVIHDAAVHSPTSEIEILRGRLASICWERSKELGSRLQQSGNGEIEYLFGESISNIEQEPDAVHVTFQNSKTTRKFHFVIGADGLRSQTRRLTWGKQKEVDFVRSIGAYGAFFSIPSSATDSQWRRWCLVPGRKSIMLRPDGTGARTTVLMTIIKQPNLGLEVLAENHTEATTTKKKLLASLFASTGWETPRILTGMNETDNFYCDEIAQVKMQTWFKGRVFLLGDAAWCSSPMSGLGTTLALVGAEELAKALQAHSDEPEVMGRAYEAAMKPMVKEAQKLPPGGPAIIHPATSWGIYFLHLLMLCATKVIPIIICIIKLFKRSK</sequence>
<dbReference type="AlphaFoldDB" id="A0A0A1SY17"/>
<dbReference type="HOGENOM" id="CLU_009665_1_0_1"/>
<protein>
    <recommendedName>
        <fullName evidence="5">FAD-binding domain-containing protein</fullName>
    </recommendedName>
</protein>
<organism evidence="6 7">
    <name type="scientific">[Torrubiella] hemipterigena</name>
    <dbReference type="NCBI Taxonomy" id="1531966"/>
    <lineage>
        <taxon>Eukaryota</taxon>
        <taxon>Fungi</taxon>
        <taxon>Dikarya</taxon>
        <taxon>Ascomycota</taxon>
        <taxon>Pezizomycotina</taxon>
        <taxon>Sordariomycetes</taxon>
        <taxon>Hypocreomycetidae</taxon>
        <taxon>Hypocreales</taxon>
        <taxon>Clavicipitaceae</taxon>
        <taxon>Clavicipitaceae incertae sedis</taxon>
        <taxon>'Torrubiella' clade</taxon>
    </lineage>
</organism>
<evidence type="ECO:0000259" key="5">
    <source>
        <dbReference type="Pfam" id="PF01494"/>
    </source>
</evidence>
<keyword evidence="4" id="KW-0472">Membrane</keyword>
<keyword evidence="1" id="KW-0285">Flavoprotein</keyword>
<keyword evidence="4" id="KW-0812">Transmembrane</keyword>
<dbReference type="PANTHER" id="PTHR46865:SF2">
    <property type="entry name" value="MONOOXYGENASE"/>
    <property type="match status" value="1"/>
</dbReference>
<dbReference type="Gene3D" id="3.50.50.60">
    <property type="entry name" value="FAD/NAD(P)-binding domain"/>
    <property type="match status" value="1"/>
</dbReference>
<evidence type="ECO:0000313" key="7">
    <source>
        <dbReference type="Proteomes" id="UP000039046"/>
    </source>
</evidence>
<feature type="transmembrane region" description="Helical" evidence="4">
    <location>
        <begin position="383"/>
        <end position="409"/>
    </location>
</feature>
<keyword evidence="4" id="KW-1133">Transmembrane helix</keyword>
<evidence type="ECO:0000256" key="3">
    <source>
        <dbReference type="ARBA" id="ARBA00023002"/>
    </source>
</evidence>
<keyword evidence="3" id="KW-0560">Oxidoreductase</keyword>
<dbReference type="Pfam" id="PF01494">
    <property type="entry name" value="FAD_binding_3"/>
    <property type="match status" value="1"/>
</dbReference>
<dbReference type="PRINTS" id="PR00420">
    <property type="entry name" value="RNGMNOXGNASE"/>
</dbReference>
<evidence type="ECO:0000256" key="4">
    <source>
        <dbReference type="SAM" id="Phobius"/>
    </source>
</evidence>
<accession>A0A0A1SY17</accession>
<dbReference type="InterPro" id="IPR051704">
    <property type="entry name" value="FAD_aromatic-hydroxylase"/>
</dbReference>
<proteinExistence type="predicted"/>
<dbReference type="STRING" id="1531966.A0A0A1SY17"/>
<evidence type="ECO:0000256" key="2">
    <source>
        <dbReference type="ARBA" id="ARBA00022827"/>
    </source>
</evidence>
<dbReference type="Gene3D" id="3.30.9.10">
    <property type="entry name" value="D-Amino Acid Oxidase, subunit A, domain 2"/>
    <property type="match status" value="1"/>
</dbReference>
<keyword evidence="7" id="KW-1185">Reference proteome</keyword>
<dbReference type="PANTHER" id="PTHR46865">
    <property type="entry name" value="OXIDOREDUCTASE-RELATED"/>
    <property type="match status" value="1"/>
</dbReference>
<feature type="domain" description="FAD-binding" evidence="5">
    <location>
        <begin position="4"/>
        <end position="346"/>
    </location>
</feature>
<dbReference type="SUPFAM" id="SSF51905">
    <property type="entry name" value="FAD/NAD(P)-binding domain"/>
    <property type="match status" value="1"/>
</dbReference>